<keyword evidence="6" id="KW-1185">Reference proteome</keyword>
<dbReference type="GO" id="GO:0005829">
    <property type="term" value="C:cytosol"/>
    <property type="evidence" value="ECO:0007669"/>
    <property type="project" value="TreeGrafter"/>
</dbReference>
<accession>A0A1M5D1A6</accession>
<evidence type="ECO:0000256" key="4">
    <source>
        <dbReference type="SAM" id="SignalP"/>
    </source>
</evidence>
<evidence type="ECO:0000256" key="1">
    <source>
        <dbReference type="ARBA" id="ARBA00009091"/>
    </source>
</evidence>
<reference evidence="5 6" key="1">
    <citation type="submission" date="2016-11" db="EMBL/GenBank/DDBJ databases">
        <authorList>
            <person name="Jaros S."/>
            <person name="Januszkiewicz K."/>
            <person name="Wedrychowicz H."/>
        </authorList>
    </citation>
    <scope>NUCLEOTIDE SEQUENCE [LARGE SCALE GENOMIC DNA]</scope>
    <source>
        <strain evidence="5 6">DSM 26991</strain>
    </source>
</reference>
<proteinExistence type="inferred from homology"/>
<dbReference type="Pfam" id="PF03938">
    <property type="entry name" value="OmpH"/>
    <property type="match status" value="1"/>
</dbReference>
<organism evidence="5 6">
    <name type="scientific">Bacteroides luti</name>
    <dbReference type="NCBI Taxonomy" id="1297750"/>
    <lineage>
        <taxon>Bacteria</taxon>
        <taxon>Pseudomonadati</taxon>
        <taxon>Bacteroidota</taxon>
        <taxon>Bacteroidia</taxon>
        <taxon>Bacteroidales</taxon>
        <taxon>Bacteroidaceae</taxon>
        <taxon>Bacteroides</taxon>
    </lineage>
</organism>
<dbReference type="GO" id="GO:0051082">
    <property type="term" value="F:unfolded protein binding"/>
    <property type="evidence" value="ECO:0007669"/>
    <property type="project" value="InterPro"/>
</dbReference>
<keyword evidence="3" id="KW-0175">Coiled coil</keyword>
<dbReference type="SUPFAM" id="SSF111384">
    <property type="entry name" value="OmpH-like"/>
    <property type="match status" value="1"/>
</dbReference>
<name>A0A1M5D1A6_9BACE</name>
<evidence type="ECO:0000256" key="2">
    <source>
        <dbReference type="ARBA" id="ARBA00022729"/>
    </source>
</evidence>
<comment type="similarity">
    <text evidence="1">Belongs to the Skp family.</text>
</comment>
<evidence type="ECO:0000256" key="3">
    <source>
        <dbReference type="SAM" id="Coils"/>
    </source>
</evidence>
<evidence type="ECO:0000313" key="6">
    <source>
        <dbReference type="Proteomes" id="UP000184509"/>
    </source>
</evidence>
<dbReference type="SMART" id="SM00935">
    <property type="entry name" value="OmpH"/>
    <property type="match status" value="1"/>
</dbReference>
<dbReference type="EMBL" id="FQTV01000011">
    <property type="protein sequence ID" value="SHF60788.1"/>
    <property type="molecule type" value="Genomic_DNA"/>
</dbReference>
<protein>
    <submittedName>
        <fullName evidence="5">Periplasmic chaperone for outer membrane proteins Skp</fullName>
    </submittedName>
</protein>
<dbReference type="PANTHER" id="PTHR35089">
    <property type="entry name" value="CHAPERONE PROTEIN SKP"/>
    <property type="match status" value="1"/>
</dbReference>
<dbReference type="OrthoDB" id="1524711at2"/>
<dbReference type="AlphaFoldDB" id="A0A1M5D1A6"/>
<gene>
    <name evidence="5" type="ORF">SAMN05444405_11127</name>
</gene>
<feature type="chain" id="PRO_5012883603" evidence="4">
    <location>
        <begin position="20"/>
        <end position="170"/>
    </location>
</feature>
<feature type="coiled-coil region" evidence="3">
    <location>
        <begin position="83"/>
        <end position="114"/>
    </location>
</feature>
<sequence>MLKKIALLLLLALPLGASAQTFKFGHMKFADIITIMPEYIKAQADLQALQKQYTTEIKRTSDEFNKKYAEFVAAKDTLPQNISERRQKELQDMAQRGQEYEQQAQQELQKAQEEKTAPIFKKLEDAIAAVGQAEGYTYIFDVSNKTTIPFFNEKVSIDVTPAIKAKLGIK</sequence>
<dbReference type="RefSeq" id="WP_073402202.1">
    <property type="nucleotide sequence ID" value="NZ_FQTV01000011.1"/>
</dbReference>
<dbReference type="GO" id="GO:0050821">
    <property type="term" value="P:protein stabilization"/>
    <property type="evidence" value="ECO:0007669"/>
    <property type="project" value="TreeGrafter"/>
</dbReference>
<dbReference type="STRING" id="1297750.SAMN05444405_11127"/>
<dbReference type="PANTHER" id="PTHR35089:SF1">
    <property type="entry name" value="CHAPERONE PROTEIN SKP"/>
    <property type="match status" value="1"/>
</dbReference>
<feature type="signal peptide" evidence="4">
    <location>
        <begin position="1"/>
        <end position="19"/>
    </location>
</feature>
<dbReference type="InterPro" id="IPR005632">
    <property type="entry name" value="Chaperone_Skp"/>
</dbReference>
<dbReference type="Gene3D" id="3.30.910.20">
    <property type="entry name" value="Skp domain"/>
    <property type="match status" value="1"/>
</dbReference>
<dbReference type="InterPro" id="IPR024930">
    <property type="entry name" value="Skp_dom_sf"/>
</dbReference>
<keyword evidence="2 4" id="KW-0732">Signal</keyword>
<dbReference type="Proteomes" id="UP000184509">
    <property type="component" value="Unassembled WGS sequence"/>
</dbReference>
<evidence type="ECO:0000313" key="5">
    <source>
        <dbReference type="EMBL" id="SHF60788.1"/>
    </source>
</evidence>